<dbReference type="EMBL" id="KV000899">
    <property type="protein sequence ID" value="KZV39719.1"/>
    <property type="molecule type" value="Genomic_DNA"/>
</dbReference>
<dbReference type="GO" id="GO:0000786">
    <property type="term" value="C:nucleosome"/>
    <property type="evidence" value="ECO:0007669"/>
    <property type="project" value="InterPro"/>
</dbReference>
<dbReference type="AlphaFoldDB" id="A0A2Z7BZ13"/>
<evidence type="ECO:0000256" key="3">
    <source>
        <dbReference type="SAM" id="MobiDB-lite"/>
    </source>
</evidence>
<dbReference type="PANTHER" id="PTHR35992">
    <property type="entry name" value="CYTOMATRIX PROTEIN-LIKE PROTEIN"/>
    <property type="match status" value="1"/>
</dbReference>
<evidence type="ECO:0000313" key="4">
    <source>
        <dbReference type="EMBL" id="KZV39719.1"/>
    </source>
</evidence>
<protein>
    <submittedName>
        <fullName evidence="4">Tropomyosin</fullName>
    </submittedName>
</protein>
<accession>A0A2Z7BZ13</accession>
<feature type="region of interest" description="Disordered" evidence="3">
    <location>
        <begin position="185"/>
        <end position="212"/>
    </location>
</feature>
<keyword evidence="2" id="KW-0175">Coiled coil</keyword>
<dbReference type="GO" id="GO:0030527">
    <property type="term" value="F:structural constituent of chromatin"/>
    <property type="evidence" value="ECO:0007669"/>
    <property type="project" value="InterPro"/>
</dbReference>
<keyword evidence="1" id="KW-0007">Acetylation</keyword>
<dbReference type="OrthoDB" id="1921280at2759"/>
<evidence type="ECO:0000256" key="2">
    <source>
        <dbReference type="SAM" id="Coils"/>
    </source>
</evidence>
<dbReference type="PRINTS" id="PR00622">
    <property type="entry name" value="HISTONEH3"/>
</dbReference>
<dbReference type="PROSITE" id="PS00322">
    <property type="entry name" value="HISTONE_H3_1"/>
    <property type="match status" value="1"/>
</dbReference>
<dbReference type="InterPro" id="IPR000164">
    <property type="entry name" value="Histone_H3/CENP-A"/>
</dbReference>
<evidence type="ECO:0000313" key="5">
    <source>
        <dbReference type="Proteomes" id="UP000250235"/>
    </source>
</evidence>
<evidence type="ECO:0000256" key="1">
    <source>
        <dbReference type="ARBA" id="ARBA00022990"/>
    </source>
</evidence>
<sequence length="290" mass="32858">MEHKVESARAELLLGLKEREAFSYKHRYEDVVDEMADFKEWFDYLTHKCSEPKDISNDMSCKGQDQKTKALQEEFKRVKAEFEKFKSDKSCEISALLAEKNFLWNQYNNMESQMNNKFRKKCDEVDHANEMAKVMVNRADELQLSNAKLRADFSKMESELSEKNQEISRLLKEIAELKSSSRSATPVLQKCTAGSRAPHMGAKISSNNGSGITTVKQELDHTLTSEKITRAKPAAHKSTGGKAPRKQLNAKGSSSSKSNEVEIITIPDSPKLFTSSFRVPKLRSQSPRVV</sequence>
<reference evidence="4 5" key="1">
    <citation type="journal article" date="2015" name="Proc. Natl. Acad. Sci. U.S.A.">
        <title>The resurrection genome of Boea hygrometrica: A blueprint for survival of dehydration.</title>
        <authorList>
            <person name="Xiao L."/>
            <person name="Yang G."/>
            <person name="Zhang L."/>
            <person name="Yang X."/>
            <person name="Zhao S."/>
            <person name="Ji Z."/>
            <person name="Zhou Q."/>
            <person name="Hu M."/>
            <person name="Wang Y."/>
            <person name="Chen M."/>
            <person name="Xu Y."/>
            <person name="Jin H."/>
            <person name="Xiao X."/>
            <person name="Hu G."/>
            <person name="Bao F."/>
            <person name="Hu Y."/>
            <person name="Wan P."/>
            <person name="Li L."/>
            <person name="Deng X."/>
            <person name="Kuang T."/>
            <person name="Xiang C."/>
            <person name="Zhu J.K."/>
            <person name="Oliver M.J."/>
            <person name="He Y."/>
        </authorList>
    </citation>
    <scope>NUCLEOTIDE SEQUENCE [LARGE SCALE GENOMIC DNA]</scope>
    <source>
        <strain evidence="5">cv. XS01</strain>
    </source>
</reference>
<feature type="region of interest" description="Disordered" evidence="3">
    <location>
        <begin position="224"/>
        <end position="265"/>
    </location>
</feature>
<name>A0A2Z7BZ13_9LAMI</name>
<dbReference type="Proteomes" id="UP000250235">
    <property type="component" value="Unassembled WGS sequence"/>
</dbReference>
<keyword evidence="5" id="KW-1185">Reference proteome</keyword>
<dbReference type="GO" id="GO:0003677">
    <property type="term" value="F:DNA binding"/>
    <property type="evidence" value="ECO:0007669"/>
    <property type="project" value="InterPro"/>
</dbReference>
<gene>
    <name evidence="4" type="ORF">F511_14186</name>
</gene>
<feature type="coiled-coil region" evidence="2">
    <location>
        <begin position="139"/>
        <end position="180"/>
    </location>
</feature>
<dbReference type="PANTHER" id="PTHR35992:SF1">
    <property type="entry name" value="CYTOMATRIX PROTEIN-LIKE PROTEIN"/>
    <property type="match status" value="1"/>
</dbReference>
<organism evidence="4 5">
    <name type="scientific">Dorcoceras hygrometricum</name>
    <dbReference type="NCBI Taxonomy" id="472368"/>
    <lineage>
        <taxon>Eukaryota</taxon>
        <taxon>Viridiplantae</taxon>
        <taxon>Streptophyta</taxon>
        <taxon>Embryophyta</taxon>
        <taxon>Tracheophyta</taxon>
        <taxon>Spermatophyta</taxon>
        <taxon>Magnoliopsida</taxon>
        <taxon>eudicotyledons</taxon>
        <taxon>Gunneridae</taxon>
        <taxon>Pentapetalae</taxon>
        <taxon>asterids</taxon>
        <taxon>lamiids</taxon>
        <taxon>Lamiales</taxon>
        <taxon>Gesneriaceae</taxon>
        <taxon>Didymocarpoideae</taxon>
        <taxon>Trichosporeae</taxon>
        <taxon>Loxocarpinae</taxon>
        <taxon>Dorcoceras</taxon>
    </lineage>
</organism>
<proteinExistence type="predicted"/>